<gene>
    <name evidence="2" type="ORF">QLQ12_21725</name>
</gene>
<comment type="caution">
    <text evidence="2">The sequence shown here is derived from an EMBL/GenBank/DDBJ whole genome shotgun (WGS) entry which is preliminary data.</text>
</comment>
<evidence type="ECO:0000313" key="3">
    <source>
        <dbReference type="Proteomes" id="UP001241758"/>
    </source>
</evidence>
<feature type="compositionally biased region" description="Basic and acidic residues" evidence="1">
    <location>
        <begin position="48"/>
        <end position="72"/>
    </location>
</feature>
<feature type="compositionally biased region" description="Gly residues" evidence="1">
    <location>
        <begin position="33"/>
        <end position="47"/>
    </location>
</feature>
<accession>A0ABT6WNA3</accession>
<feature type="compositionally biased region" description="Basic and acidic residues" evidence="1">
    <location>
        <begin position="108"/>
        <end position="125"/>
    </location>
</feature>
<dbReference type="RefSeq" id="WP_282762108.1">
    <property type="nucleotide sequence ID" value="NZ_JASCTH010000014.1"/>
</dbReference>
<keyword evidence="3" id="KW-1185">Reference proteome</keyword>
<dbReference type="Proteomes" id="UP001241758">
    <property type="component" value="Unassembled WGS sequence"/>
</dbReference>
<feature type="region of interest" description="Disordered" evidence="1">
    <location>
        <begin position="1"/>
        <end position="87"/>
    </location>
</feature>
<dbReference type="EMBL" id="JASCTH010000014">
    <property type="protein sequence ID" value="MDI6101237.1"/>
    <property type="molecule type" value="Genomic_DNA"/>
</dbReference>
<reference evidence="2 3" key="1">
    <citation type="submission" date="2023-05" db="EMBL/GenBank/DDBJ databases">
        <title>Actinoplanes sp. NEAU-A12 genome sequencing.</title>
        <authorList>
            <person name="Wang Z.-S."/>
        </authorList>
    </citation>
    <scope>NUCLEOTIDE SEQUENCE [LARGE SCALE GENOMIC DNA]</scope>
    <source>
        <strain evidence="2 3">NEAU-A12</strain>
    </source>
</reference>
<evidence type="ECO:0000256" key="1">
    <source>
        <dbReference type="SAM" id="MobiDB-lite"/>
    </source>
</evidence>
<protein>
    <recommendedName>
        <fullName evidence="4">Scaffolding protein</fullName>
    </recommendedName>
</protein>
<proteinExistence type="predicted"/>
<feature type="region of interest" description="Disordered" evidence="1">
    <location>
        <begin position="189"/>
        <end position="232"/>
    </location>
</feature>
<feature type="region of interest" description="Disordered" evidence="1">
    <location>
        <begin position="104"/>
        <end position="125"/>
    </location>
</feature>
<evidence type="ECO:0008006" key="4">
    <source>
        <dbReference type="Google" id="ProtNLM"/>
    </source>
</evidence>
<evidence type="ECO:0000313" key="2">
    <source>
        <dbReference type="EMBL" id="MDI6101237.1"/>
    </source>
</evidence>
<sequence length="232" mass="24001">MCRTARRTALSGVTLPRVPRGGWYREDPTDNGVGRGPGHDNGGGDTGKVGDNDSTDNKTPKIEGDFDADRAQRALAAARGGENKAKAAKKAADDRLAAVLKAAGLTPDGKEDPAEQLKAAAAERDKAAEKLRDKSLRLAVRENADKAGVDPAAVIDSTSFRQAVAELDVDAADYDDQVVAAMKKALKTNPRLAADSSPPKGAGKQGADHSGQGGQKAKPKNLTEAIAARLGG</sequence>
<organism evidence="2 3">
    <name type="scientific">Actinoplanes sandaracinus</name>
    <dbReference type="NCBI Taxonomy" id="3045177"/>
    <lineage>
        <taxon>Bacteria</taxon>
        <taxon>Bacillati</taxon>
        <taxon>Actinomycetota</taxon>
        <taxon>Actinomycetes</taxon>
        <taxon>Micromonosporales</taxon>
        <taxon>Micromonosporaceae</taxon>
        <taxon>Actinoplanes</taxon>
    </lineage>
</organism>
<name>A0ABT6WNA3_9ACTN</name>